<evidence type="ECO:0000256" key="5">
    <source>
        <dbReference type="ARBA" id="ARBA00022840"/>
    </source>
</evidence>
<feature type="binding site" evidence="9">
    <location>
        <position position="272"/>
    </location>
    <ligand>
        <name>K(+)</name>
        <dbReference type="ChEBI" id="CHEBI:29103"/>
    </ligand>
</feature>
<comment type="pathway">
    <text evidence="9">Carbohydrate metabolism; D-ribose degradation; D-ribose 5-phosphate from beta-D-ribopyranose: step 2/2.</text>
</comment>
<evidence type="ECO:0000256" key="9">
    <source>
        <dbReference type="HAMAP-Rule" id="MF_03215"/>
    </source>
</evidence>
<proteinExistence type="inferred from homology"/>
<dbReference type="InterPro" id="IPR029056">
    <property type="entry name" value="Ribokinase-like"/>
</dbReference>
<evidence type="ECO:0000256" key="8">
    <source>
        <dbReference type="ARBA" id="ARBA00023277"/>
    </source>
</evidence>
<feature type="binding site" evidence="9">
    <location>
        <begin position="275"/>
        <end position="276"/>
    </location>
    <ligand>
        <name>ATP</name>
        <dbReference type="ChEBI" id="CHEBI:30616"/>
    </ligand>
</feature>
<keyword evidence="6 9" id="KW-0460">Magnesium</keyword>
<evidence type="ECO:0000256" key="6">
    <source>
        <dbReference type="ARBA" id="ARBA00022842"/>
    </source>
</evidence>
<feature type="binding site" evidence="9">
    <location>
        <position position="276"/>
    </location>
    <ligand>
        <name>substrate</name>
    </ligand>
</feature>
<keyword evidence="9" id="KW-0963">Cytoplasm</keyword>
<dbReference type="PANTHER" id="PTHR10584">
    <property type="entry name" value="SUGAR KINASE"/>
    <property type="match status" value="1"/>
</dbReference>
<dbReference type="Proteomes" id="UP001150217">
    <property type="component" value="Unassembled WGS sequence"/>
</dbReference>
<keyword evidence="9" id="KW-0539">Nucleus</keyword>
<evidence type="ECO:0000256" key="1">
    <source>
        <dbReference type="ARBA" id="ARBA00022679"/>
    </source>
</evidence>
<feature type="domain" description="Carbohydrate kinase PfkB" evidence="10">
    <location>
        <begin position="4"/>
        <end position="328"/>
    </location>
</feature>
<feature type="binding site" evidence="9">
    <location>
        <position position="316"/>
    </location>
    <ligand>
        <name>K(+)</name>
        <dbReference type="ChEBI" id="CHEBI:29103"/>
    </ligand>
</feature>
<dbReference type="InterPro" id="IPR002139">
    <property type="entry name" value="Ribo/fructo_kinase"/>
</dbReference>
<evidence type="ECO:0000256" key="4">
    <source>
        <dbReference type="ARBA" id="ARBA00022777"/>
    </source>
</evidence>
<evidence type="ECO:0000313" key="11">
    <source>
        <dbReference type="EMBL" id="KAJ4464405.1"/>
    </source>
</evidence>
<dbReference type="Gene3D" id="3.40.1190.20">
    <property type="match status" value="1"/>
</dbReference>
<sequence length="338" mass="35934">MNSKCVIRGSINIDEFFYVKDIVHPGETISSHRLSKRAGGKGANQAVAVARAGASVALVGSVGEDGRWIVESLKDSQVDVSDIQIVPESSGRAVIQLTDDGENSIILFKGANYAQHPKKSLPFGPTYVLLQNEIPLEDTLAYINAAAEASSSTVTVFNPSPVPSDTEIKKFPWNKITWLIVNEREASDICQALFSGAPDINVPGSGEAACANIPAYPILLRLSSQFPKTNIVCTLGAAGVLALVPSLQDSTASSEPIFLPAAKLQDGVVDTTGAGDCFTGYLVAGLMKMRDERSKVLQRKNVISILKRCVQAAGMCVEKRGALESIPHAKDVDTHAIS</sequence>
<feature type="binding site" evidence="9">
    <location>
        <position position="325"/>
    </location>
    <ligand>
        <name>K(+)</name>
        <dbReference type="ChEBI" id="CHEBI:29103"/>
    </ligand>
</feature>
<comment type="subunit">
    <text evidence="9">Homodimer.</text>
</comment>
<keyword evidence="3 9" id="KW-0547">Nucleotide-binding</keyword>
<comment type="similarity">
    <text evidence="9">Belongs to the carbohydrate kinase PfkB family. Ribokinase subfamily.</text>
</comment>
<dbReference type="EMBL" id="JANVFT010000141">
    <property type="protein sequence ID" value="KAJ4464405.1"/>
    <property type="molecule type" value="Genomic_DNA"/>
</dbReference>
<evidence type="ECO:0000256" key="3">
    <source>
        <dbReference type="ARBA" id="ARBA00022741"/>
    </source>
</evidence>
<dbReference type="InterPro" id="IPR011877">
    <property type="entry name" value="Ribokinase"/>
</dbReference>
<comment type="function">
    <text evidence="9">Catalyzes the phosphorylation of ribose at O-5 in a reaction requiring ATP and magnesium. The resulting D-ribose-5-phosphate can then be used either for sythesis of nucleotides, histidine, and tryptophan, or as a component of the pentose phosphate pathway.</text>
</comment>
<evidence type="ECO:0000259" key="10">
    <source>
        <dbReference type="Pfam" id="PF00294"/>
    </source>
</evidence>
<keyword evidence="7 9" id="KW-0630">Potassium</keyword>
<comment type="caution">
    <text evidence="9">Lacks conserved residue(s) required for the propagation of feature annotation.</text>
</comment>
<evidence type="ECO:0000313" key="12">
    <source>
        <dbReference type="Proteomes" id="UP001150217"/>
    </source>
</evidence>
<evidence type="ECO:0000256" key="2">
    <source>
        <dbReference type="ARBA" id="ARBA00022723"/>
    </source>
</evidence>
<feature type="binding site" evidence="9">
    <location>
        <position position="319"/>
    </location>
    <ligand>
        <name>K(+)</name>
        <dbReference type="ChEBI" id="CHEBI:29103"/>
    </ligand>
</feature>
<dbReference type="SUPFAM" id="SSF53613">
    <property type="entry name" value="Ribokinase-like"/>
    <property type="match status" value="1"/>
</dbReference>
<feature type="binding site" evidence="9">
    <location>
        <position position="182"/>
    </location>
    <ligand>
        <name>ATP</name>
        <dbReference type="ChEBI" id="CHEBI:30616"/>
    </ligand>
</feature>
<dbReference type="Pfam" id="PF00294">
    <property type="entry name" value="PfkB"/>
    <property type="match status" value="1"/>
</dbReference>
<feature type="binding site" evidence="9">
    <location>
        <position position="270"/>
    </location>
    <ligand>
        <name>K(+)</name>
        <dbReference type="ChEBI" id="CHEBI:29103"/>
    </ligand>
</feature>
<keyword evidence="4 9" id="KW-0418">Kinase</keyword>
<feature type="binding site" evidence="9">
    <location>
        <position position="133"/>
    </location>
    <ligand>
        <name>substrate</name>
    </ligand>
</feature>
<organism evidence="11 12">
    <name type="scientific">Lentinula lateritia</name>
    <dbReference type="NCBI Taxonomy" id="40482"/>
    <lineage>
        <taxon>Eukaryota</taxon>
        <taxon>Fungi</taxon>
        <taxon>Dikarya</taxon>
        <taxon>Basidiomycota</taxon>
        <taxon>Agaricomycotina</taxon>
        <taxon>Agaricomycetes</taxon>
        <taxon>Agaricomycetidae</taxon>
        <taxon>Agaricales</taxon>
        <taxon>Marasmiineae</taxon>
        <taxon>Omphalotaceae</taxon>
        <taxon>Lentinula</taxon>
    </lineage>
</organism>
<dbReference type="PRINTS" id="PR00990">
    <property type="entry name" value="RIBOKINASE"/>
</dbReference>
<name>A0ABQ8V1T9_9AGAR</name>
<keyword evidence="1 9" id="KW-0808">Transferase</keyword>
<comment type="cofactor">
    <cofactor evidence="9">
        <name>Mg(2+)</name>
        <dbReference type="ChEBI" id="CHEBI:18420"/>
    </cofactor>
    <text evidence="9">Requires a divalent cation, most likely magnesium in vivo, as an electrophilic catalyst to aid phosphoryl group transfer. It is the chelate of the metal and the nucleotide that is the actual substrate.</text>
</comment>
<comment type="subcellular location">
    <subcellularLocation>
        <location evidence="9">Cytoplasm</location>
    </subcellularLocation>
    <subcellularLocation>
        <location evidence="9">Nucleus</location>
    </subcellularLocation>
</comment>
<feature type="binding site" evidence="9">
    <location>
        <begin position="40"/>
        <end position="44"/>
    </location>
    <ligand>
        <name>substrate</name>
    </ligand>
</feature>
<gene>
    <name evidence="11" type="ORF">C8R41DRAFT_860059</name>
</gene>
<protein>
    <recommendedName>
        <fullName evidence="9">Ribokinase</fullName>
        <shortName evidence="9">RK</shortName>
        <ecNumber evidence="9">2.7.1.15</ecNumber>
    </recommendedName>
</protein>
<reference evidence="11" key="1">
    <citation type="submission" date="2022-08" db="EMBL/GenBank/DDBJ databases">
        <title>A Global Phylogenomic Analysis of the Shiitake Genus Lentinula.</title>
        <authorList>
            <consortium name="DOE Joint Genome Institute"/>
            <person name="Sierra-Patev S."/>
            <person name="Min B."/>
            <person name="Naranjo-Ortiz M."/>
            <person name="Looney B."/>
            <person name="Konkel Z."/>
            <person name="Slot J.C."/>
            <person name="Sakamoto Y."/>
            <person name="Steenwyk J.L."/>
            <person name="Rokas A."/>
            <person name="Carro J."/>
            <person name="Camarero S."/>
            <person name="Ferreira P."/>
            <person name="Molpeceres G."/>
            <person name="Ruiz-Duenas F.J."/>
            <person name="Serrano A."/>
            <person name="Henrissat B."/>
            <person name="Drula E."/>
            <person name="Hughes K.W."/>
            <person name="Mata J.L."/>
            <person name="Ishikawa N.K."/>
            <person name="Vargas-Isla R."/>
            <person name="Ushijima S."/>
            <person name="Smith C.A."/>
            <person name="Ahrendt S."/>
            <person name="Andreopoulos W."/>
            <person name="He G."/>
            <person name="Labutti K."/>
            <person name="Lipzen A."/>
            <person name="Ng V."/>
            <person name="Riley R."/>
            <person name="Sandor L."/>
            <person name="Barry K."/>
            <person name="Martinez A.T."/>
            <person name="Xiao Y."/>
            <person name="Gibbons J.G."/>
            <person name="Terashima K."/>
            <person name="Grigoriev I.V."/>
            <person name="Hibbett D.S."/>
        </authorList>
    </citation>
    <scope>NUCLEOTIDE SEQUENCE</scope>
    <source>
        <strain evidence="11">RHP3577 ss4</strain>
    </source>
</reference>
<dbReference type="CDD" id="cd01174">
    <property type="entry name" value="ribokinase"/>
    <property type="match status" value="1"/>
</dbReference>
<dbReference type="PANTHER" id="PTHR10584:SF166">
    <property type="entry name" value="RIBOKINASE"/>
    <property type="match status" value="1"/>
</dbReference>
<feature type="active site" description="Proton acceptor" evidence="9">
    <location>
        <position position="276"/>
    </location>
</feature>
<keyword evidence="2 9" id="KW-0479">Metal-binding</keyword>
<comment type="activity regulation">
    <text evidence="9">Activated by a monovalent cation that binds near, but not in, the active site. The most likely occupant of the site in vivo is potassium. Ion binding induces a conformational change that may alter substrate affinity.</text>
</comment>
<comment type="catalytic activity">
    <reaction evidence="9">
        <text>D-ribose + ATP = D-ribose 5-phosphate + ADP + H(+)</text>
        <dbReference type="Rhea" id="RHEA:13697"/>
        <dbReference type="ChEBI" id="CHEBI:15378"/>
        <dbReference type="ChEBI" id="CHEBI:30616"/>
        <dbReference type="ChEBI" id="CHEBI:47013"/>
        <dbReference type="ChEBI" id="CHEBI:78346"/>
        <dbReference type="ChEBI" id="CHEBI:456216"/>
        <dbReference type="EC" id="2.7.1.15"/>
    </reaction>
</comment>
<feature type="binding site" evidence="9">
    <location>
        <begin position="12"/>
        <end position="14"/>
    </location>
    <ligand>
        <name>substrate</name>
    </ligand>
</feature>
<evidence type="ECO:0000256" key="7">
    <source>
        <dbReference type="ARBA" id="ARBA00022958"/>
    </source>
</evidence>
<keyword evidence="12" id="KW-1185">Reference proteome</keyword>
<keyword evidence="8 9" id="KW-0119">Carbohydrate metabolism</keyword>
<comment type="caution">
    <text evidence="11">The sequence shown here is derived from an EMBL/GenBank/DDBJ whole genome shotgun (WGS) entry which is preliminary data.</text>
</comment>
<keyword evidence="5 9" id="KW-0067">ATP-binding</keyword>
<dbReference type="InterPro" id="IPR011611">
    <property type="entry name" value="PfkB_dom"/>
</dbReference>
<dbReference type="EC" id="2.7.1.15" evidence="9"/>
<feature type="binding site" evidence="9">
    <location>
        <begin position="234"/>
        <end position="239"/>
    </location>
    <ligand>
        <name>ATP</name>
        <dbReference type="ChEBI" id="CHEBI:30616"/>
    </ligand>
</feature>
<accession>A0ABQ8V1T9</accession>
<feature type="binding site" evidence="9">
    <location>
        <position position="321"/>
    </location>
    <ligand>
        <name>K(+)</name>
        <dbReference type="ChEBI" id="CHEBI:29103"/>
    </ligand>
</feature>
<dbReference type="HAMAP" id="MF_01987">
    <property type="entry name" value="Ribokinase"/>
    <property type="match status" value="1"/>
</dbReference>